<feature type="compositionally biased region" description="Basic and acidic residues" evidence="1">
    <location>
        <begin position="810"/>
        <end position="825"/>
    </location>
</feature>
<feature type="compositionally biased region" description="Basic residues" evidence="1">
    <location>
        <begin position="543"/>
        <end position="555"/>
    </location>
</feature>
<feature type="compositionally biased region" description="Polar residues" evidence="1">
    <location>
        <begin position="944"/>
        <end position="953"/>
    </location>
</feature>
<feature type="region of interest" description="Disordered" evidence="1">
    <location>
        <begin position="885"/>
        <end position="975"/>
    </location>
</feature>
<feature type="region of interest" description="Disordered" evidence="1">
    <location>
        <begin position="1146"/>
        <end position="1201"/>
    </location>
</feature>
<proteinExistence type="predicted"/>
<feature type="compositionally biased region" description="Acidic residues" evidence="1">
    <location>
        <begin position="1182"/>
        <end position="1201"/>
    </location>
</feature>
<feature type="compositionally biased region" description="Polar residues" evidence="1">
    <location>
        <begin position="998"/>
        <end position="1019"/>
    </location>
</feature>
<feature type="region of interest" description="Disordered" evidence="1">
    <location>
        <begin position="535"/>
        <end position="583"/>
    </location>
</feature>
<protein>
    <submittedName>
        <fullName evidence="2">Uncharacterized protein</fullName>
    </submittedName>
</protein>
<evidence type="ECO:0000313" key="3">
    <source>
        <dbReference type="Proteomes" id="UP001153069"/>
    </source>
</evidence>
<name>A0A9N8HY16_9STRA</name>
<keyword evidence="3" id="KW-1185">Reference proteome</keyword>
<reference evidence="2" key="1">
    <citation type="submission" date="2020-06" db="EMBL/GenBank/DDBJ databases">
        <authorList>
            <consortium name="Plant Systems Biology data submission"/>
        </authorList>
    </citation>
    <scope>NUCLEOTIDE SEQUENCE</scope>
    <source>
        <strain evidence="2">D6</strain>
    </source>
</reference>
<evidence type="ECO:0000313" key="2">
    <source>
        <dbReference type="EMBL" id="CAB9526933.1"/>
    </source>
</evidence>
<dbReference type="Proteomes" id="UP001153069">
    <property type="component" value="Unassembled WGS sequence"/>
</dbReference>
<feature type="compositionally biased region" description="Polar residues" evidence="1">
    <location>
        <begin position="1270"/>
        <end position="1282"/>
    </location>
</feature>
<sequence>MVKYTKLDVFETITVHEDKLVLNGVTSKRYERASLDLSAKNVLGLERLANKAPAEYSDEDKDAISRAHDEMTGPYNAMTGVGGHKLPGKLLYKNGGITLNEDEDSKQLFTLKHTSKLQVANRELRVIAISRAKAFIYGPHGGFVVNHNYRPGEEKLPNDLRHALQKNFEFSVREFNLLFKTGRYRNLAVPFHNAPEINPAHHGRDNFFLTASSLKDLHAYNRCLSRQNDMSRRVSLEEYKALQCLATIVAADNTLTKDNVEKKWEDLTRDCSKALEFSKEDLFNDSGFRFRTMQPTKDGDGDLQFLALQVGVGFVFKTVLHEKDDRLCKKVELFANDRLHNSYLFNVDDLRVILRGYYVNESLELALLIKNAEHSKIPEHLKPDGLISAGNILSDEELQLLLAGATESALRFTQEEIGVIASVQKLRDESRPEAKTFLEEKRSAGLTLPSWDDFVDGAFRVEEKEAGQEVVSIRRGDVFKKLAPKDGFGSVLTRLIDGDRISRKEMKRRLDGHDYNGRDLDLAIIAPNVVVASPRKRSEAYKAKKKKKKRDKRRISGASAASASTMGSVPDQLDPPPQPLFPQESATLPVVASAPGPQPMVVQRQNSMAGLAAAYGPPVATGGGYPATMPLPGGVVPPRYNVLPCGRQGPQLSPEMLTVQVMANLAAQGQHSALVMQASQERRDKFLAEEETKRRQQAAEIEKERLRVEAERLRVEAERLRVEAEEETKRRTVEAERRRVEVEEETKRRQQAAEHELQRQKLFAETILSLSATQQNNNRSENNNQSQSNSVSRDDRDLNAKLDSISAKLNEGEARRQQDEARRQESTAAVQSQLRGLTQTVTQSMRAPGPRLHDAEITENLAVPGARTNLMGTFNKVAAPGTTATGAPVEAVSSGESGAGVVDTPLRAGGPFTDAGTTTPTPVAGRNDPMAETVAENGERPDSTVGTTQQATSPVVDPPTATVHQIAPGPGAGVADTPLSSNGLIVETVLSPADIGASSATGGLSPSQYQTPIRTQSTDTTALPVEASVQPATTTAPVEAPAATNGEDVVVSGTMGAPEHVSVVSGSSEALAASFDMEAPVGAPVIAASVQPATVAATEEVSLVLPGSSEASAATSFDVAAPAGAPVAVSGTMAAPTSVSGTMAAPEQVSSVVPGSSEASAASVDPPMSRSSDPPGQVAGDVLEDEKKDDDDEAQEDNDENIVLEVRPPEPANWSVEANESLAFVAGKWYLVVEGGNGRKIVPFMRAGRPCHNCRRNLKKEGGKYCGAQGHSTSGEQLQSLL</sequence>
<feature type="compositionally biased region" description="Low complexity" evidence="1">
    <location>
        <begin position="774"/>
        <end position="790"/>
    </location>
</feature>
<feature type="region of interest" description="Disordered" evidence="1">
    <location>
        <begin position="721"/>
        <end position="756"/>
    </location>
</feature>
<feature type="region of interest" description="Disordered" evidence="1">
    <location>
        <begin position="997"/>
        <end position="1019"/>
    </location>
</feature>
<feature type="region of interest" description="Disordered" evidence="1">
    <location>
        <begin position="1262"/>
        <end position="1282"/>
    </location>
</feature>
<feature type="compositionally biased region" description="Polar residues" evidence="1">
    <location>
        <begin position="1148"/>
        <end position="1160"/>
    </location>
</feature>
<accession>A0A9N8HY16</accession>
<organism evidence="2 3">
    <name type="scientific">Seminavis robusta</name>
    <dbReference type="NCBI Taxonomy" id="568900"/>
    <lineage>
        <taxon>Eukaryota</taxon>
        <taxon>Sar</taxon>
        <taxon>Stramenopiles</taxon>
        <taxon>Ochrophyta</taxon>
        <taxon>Bacillariophyta</taxon>
        <taxon>Bacillariophyceae</taxon>
        <taxon>Bacillariophycidae</taxon>
        <taxon>Naviculales</taxon>
        <taxon>Naviculaceae</taxon>
        <taxon>Seminavis</taxon>
    </lineage>
</organism>
<comment type="caution">
    <text evidence="2">The sequence shown here is derived from an EMBL/GenBank/DDBJ whole genome shotgun (WGS) entry which is preliminary data.</text>
</comment>
<evidence type="ECO:0000256" key="1">
    <source>
        <dbReference type="SAM" id="MobiDB-lite"/>
    </source>
</evidence>
<dbReference type="EMBL" id="CAICTM010001912">
    <property type="protein sequence ID" value="CAB9526933.1"/>
    <property type="molecule type" value="Genomic_DNA"/>
</dbReference>
<gene>
    <name evidence="2" type="ORF">SEMRO_1914_G305070.1</name>
</gene>
<feature type="compositionally biased region" description="Polar residues" evidence="1">
    <location>
        <begin position="826"/>
        <end position="845"/>
    </location>
</feature>
<feature type="region of interest" description="Disordered" evidence="1">
    <location>
        <begin position="774"/>
        <end position="855"/>
    </location>
</feature>